<dbReference type="AlphaFoldDB" id="A0A401ZY63"/>
<organism evidence="6 7">
    <name type="scientific">Tengunoibacter tsumagoiensis</name>
    <dbReference type="NCBI Taxonomy" id="2014871"/>
    <lineage>
        <taxon>Bacteria</taxon>
        <taxon>Bacillati</taxon>
        <taxon>Chloroflexota</taxon>
        <taxon>Ktedonobacteria</taxon>
        <taxon>Ktedonobacterales</taxon>
        <taxon>Dictyobacteraceae</taxon>
        <taxon>Tengunoibacter</taxon>
    </lineage>
</organism>
<sequence length="508" mass="54422">MQKLEIYIQGVHEGMEFPVEVAADVPIKALIPAFVKMLSLPATDLFGKGLFYVLQRAENREILAEELTLLECAVRRGDRVVLEVIHEPVPELVGAIVESERPVRSRFLSADVDLHSSVTIADSEGWQVLSSGVAESQPQTGRGKVGRRAVLFGAVAILGLSGAGASYAAARLLAQNGGNPVRMPFQVGAVANKPGVTPPQAQVKLPTSASVLLTFAQHQQTVQKVAWSPGGASLLSGGDDRQALIWDLQGKVQQSVKHPAAITSLAWSPNGQSFVTAANTQVTFFDTQKGTPLARPVTAHQQTITSLSWTGQNQMQVVSAGRDKRAVIWNSRTYRPQATYTQHTAAIDGASWSADGQTVATASQGGFVRIWNAQNLQDLHGYYQDGQQPLQAVAFAPVGAILAVGGDDGVVRIWNALTCGNGGPRCMDMPQHLRVAQNTIRSLAWSPDGRFLAIGSNDGQFALWQIGQGQMALFTLKLPAPVVSIAWSPMGKQFATAVGKTVMLWQLQ</sequence>
<dbReference type="InterPro" id="IPR024962">
    <property type="entry name" value="YukD-like"/>
</dbReference>
<comment type="caution">
    <text evidence="6">The sequence shown here is derived from an EMBL/GenBank/DDBJ whole genome shotgun (WGS) entry which is preliminary data.</text>
</comment>
<feature type="repeat" description="WD" evidence="3">
    <location>
        <begin position="297"/>
        <end position="339"/>
    </location>
</feature>
<dbReference type="InterPro" id="IPR015943">
    <property type="entry name" value="WD40/YVTN_repeat-like_dom_sf"/>
</dbReference>
<evidence type="ECO:0000256" key="2">
    <source>
        <dbReference type="ARBA" id="ARBA00022737"/>
    </source>
</evidence>
<keyword evidence="4" id="KW-1133">Transmembrane helix</keyword>
<dbReference type="InterPro" id="IPR019775">
    <property type="entry name" value="WD40_repeat_CS"/>
</dbReference>
<reference evidence="7" key="1">
    <citation type="submission" date="2018-12" db="EMBL/GenBank/DDBJ databases">
        <title>Tengunoibacter tsumagoiensis gen. nov., sp. nov., Dictyobacter kobayashii sp. nov., D. alpinus sp. nov., and D. joshuensis sp. nov. and description of Dictyobacteraceae fam. nov. within the order Ktedonobacterales isolated from Tengu-no-mugimeshi.</title>
        <authorList>
            <person name="Wang C.M."/>
            <person name="Zheng Y."/>
            <person name="Sakai Y."/>
            <person name="Toyoda A."/>
            <person name="Minakuchi Y."/>
            <person name="Abe K."/>
            <person name="Yokota A."/>
            <person name="Yabe S."/>
        </authorList>
    </citation>
    <scope>NUCLEOTIDE SEQUENCE [LARGE SCALE GENOMIC DNA]</scope>
    <source>
        <strain evidence="7">Uno3</strain>
    </source>
</reference>
<dbReference type="SUPFAM" id="SSF50978">
    <property type="entry name" value="WD40 repeat-like"/>
    <property type="match status" value="1"/>
</dbReference>
<dbReference type="OrthoDB" id="148002at2"/>
<dbReference type="PANTHER" id="PTHR19879:SF9">
    <property type="entry name" value="TRANSCRIPTION INITIATION FACTOR TFIID SUBUNIT 5"/>
    <property type="match status" value="1"/>
</dbReference>
<dbReference type="EMBL" id="BIFR01000001">
    <property type="protein sequence ID" value="GCE11772.1"/>
    <property type="molecule type" value="Genomic_DNA"/>
</dbReference>
<dbReference type="PANTHER" id="PTHR19879">
    <property type="entry name" value="TRANSCRIPTION INITIATION FACTOR TFIID"/>
    <property type="match status" value="1"/>
</dbReference>
<dbReference type="SMART" id="SM00320">
    <property type="entry name" value="WD40"/>
    <property type="match status" value="7"/>
</dbReference>
<evidence type="ECO:0000256" key="4">
    <source>
        <dbReference type="SAM" id="Phobius"/>
    </source>
</evidence>
<dbReference type="Pfam" id="PF12894">
    <property type="entry name" value="ANAPC4_WD40"/>
    <property type="match status" value="1"/>
</dbReference>
<protein>
    <recommendedName>
        <fullName evidence="5">Anaphase-promoting complex subunit 4-like WD40 domain-containing protein</fullName>
    </recommendedName>
</protein>
<dbReference type="Gene3D" id="2.130.10.10">
    <property type="entry name" value="YVTN repeat-like/Quinoprotein amine dehydrogenase"/>
    <property type="match status" value="3"/>
</dbReference>
<keyword evidence="1 3" id="KW-0853">WD repeat</keyword>
<dbReference type="Pfam" id="PF00400">
    <property type="entry name" value="WD40"/>
    <property type="match status" value="5"/>
</dbReference>
<proteinExistence type="predicted"/>
<feature type="repeat" description="WD" evidence="3">
    <location>
        <begin position="433"/>
        <end position="474"/>
    </location>
</feature>
<dbReference type="Pfam" id="PF08817">
    <property type="entry name" value="YukD"/>
    <property type="match status" value="1"/>
</dbReference>
<dbReference type="InterPro" id="IPR024977">
    <property type="entry name" value="Apc4-like_WD40_dom"/>
</dbReference>
<gene>
    <name evidence="6" type="ORF">KTT_16310</name>
</gene>
<evidence type="ECO:0000313" key="7">
    <source>
        <dbReference type="Proteomes" id="UP000287352"/>
    </source>
</evidence>
<keyword evidence="2" id="KW-0677">Repeat</keyword>
<dbReference type="PROSITE" id="PS00678">
    <property type="entry name" value="WD_REPEATS_1"/>
    <property type="match status" value="2"/>
</dbReference>
<feature type="repeat" description="WD" evidence="3">
    <location>
        <begin position="215"/>
        <end position="249"/>
    </location>
</feature>
<evidence type="ECO:0000256" key="3">
    <source>
        <dbReference type="PROSITE-ProRule" id="PRU00221"/>
    </source>
</evidence>
<dbReference type="PROSITE" id="PS50082">
    <property type="entry name" value="WD_REPEATS_2"/>
    <property type="match status" value="5"/>
</dbReference>
<feature type="repeat" description="WD" evidence="3">
    <location>
        <begin position="383"/>
        <end position="415"/>
    </location>
</feature>
<dbReference type="CDD" id="cd00200">
    <property type="entry name" value="WD40"/>
    <property type="match status" value="1"/>
</dbReference>
<accession>A0A401ZY63</accession>
<dbReference type="PROSITE" id="PS50294">
    <property type="entry name" value="WD_REPEATS_REGION"/>
    <property type="match status" value="4"/>
</dbReference>
<keyword evidence="7" id="KW-1185">Reference proteome</keyword>
<feature type="repeat" description="WD" evidence="3">
    <location>
        <begin position="340"/>
        <end position="381"/>
    </location>
</feature>
<keyword evidence="4" id="KW-0812">Transmembrane</keyword>
<feature type="domain" description="Anaphase-promoting complex subunit 4-like WD40" evidence="5">
    <location>
        <begin position="437"/>
        <end position="488"/>
    </location>
</feature>
<evidence type="ECO:0000313" key="6">
    <source>
        <dbReference type="EMBL" id="GCE11772.1"/>
    </source>
</evidence>
<evidence type="ECO:0000256" key="1">
    <source>
        <dbReference type="ARBA" id="ARBA00022574"/>
    </source>
</evidence>
<dbReference type="InterPro" id="IPR036322">
    <property type="entry name" value="WD40_repeat_dom_sf"/>
</dbReference>
<dbReference type="RefSeq" id="WP_126579450.1">
    <property type="nucleotide sequence ID" value="NZ_BIFR01000001.1"/>
</dbReference>
<evidence type="ECO:0000259" key="5">
    <source>
        <dbReference type="Pfam" id="PF12894"/>
    </source>
</evidence>
<dbReference type="InterPro" id="IPR001680">
    <property type="entry name" value="WD40_rpt"/>
</dbReference>
<dbReference type="Proteomes" id="UP000287352">
    <property type="component" value="Unassembled WGS sequence"/>
</dbReference>
<keyword evidence="4" id="KW-0472">Membrane</keyword>
<name>A0A401ZY63_9CHLR</name>
<feature type="transmembrane region" description="Helical" evidence="4">
    <location>
        <begin position="149"/>
        <end position="170"/>
    </location>
</feature>